<feature type="transmembrane region" description="Helical" evidence="6">
    <location>
        <begin position="23"/>
        <end position="43"/>
    </location>
</feature>
<evidence type="ECO:0000256" key="1">
    <source>
        <dbReference type="ARBA" id="ARBA00004370"/>
    </source>
</evidence>
<evidence type="ECO:0000256" key="6">
    <source>
        <dbReference type="RuleBase" id="RU363076"/>
    </source>
</evidence>
<name>A0ABU5HZP5_9HYPH</name>
<evidence type="ECO:0000256" key="5">
    <source>
        <dbReference type="ARBA" id="ARBA00023136"/>
    </source>
</evidence>
<feature type="transmembrane region" description="Helical" evidence="6">
    <location>
        <begin position="233"/>
        <end position="252"/>
    </location>
</feature>
<protein>
    <recommendedName>
        <fullName evidence="6">SURF1-like protein</fullName>
    </recommendedName>
</protein>
<reference evidence="7 8" key="1">
    <citation type="submission" date="2023-12" db="EMBL/GenBank/DDBJ databases">
        <title>Description of Novel Strain Fulvimarina sp. 2208YS6-2-32 isolated from Uroteuthis (Photololigo) edulis.</title>
        <authorList>
            <person name="Park J.-S."/>
        </authorList>
    </citation>
    <scope>NUCLEOTIDE SEQUENCE [LARGE SCALE GENOMIC DNA]</scope>
    <source>
        <strain evidence="7 8">2208YS6-2-32</strain>
    </source>
</reference>
<comment type="similarity">
    <text evidence="2 6">Belongs to the SURF1 family.</text>
</comment>
<evidence type="ECO:0000313" key="7">
    <source>
        <dbReference type="EMBL" id="MDY8108530.1"/>
    </source>
</evidence>
<gene>
    <name evidence="7" type="ORF">U0C82_05100</name>
</gene>
<dbReference type="EMBL" id="JAXLPB010000002">
    <property type="protein sequence ID" value="MDY8108530.1"/>
    <property type="molecule type" value="Genomic_DNA"/>
</dbReference>
<proteinExistence type="inferred from homology"/>
<accession>A0ABU5HZP5</accession>
<organism evidence="7 8">
    <name type="scientific">Fulvimarina uroteuthidis</name>
    <dbReference type="NCBI Taxonomy" id="3098149"/>
    <lineage>
        <taxon>Bacteria</taxon>
        <taxon>Pseudomonadati</taxon>
        <taxon>Pseudomonadota</taxon>
        <taxon>Alphaproteobacteria</taxon>
        <taxon>Hyphomicrobiales</taxon>
        <taxon>Aurantimonadaceae</taxon>
        <taxon>Fulvimarina</taxon>
    </lineage>
</organism>
<dbReference type="CDD" id="cd06662">
    <property type="entry name" value="SURF1"/>
    <property type="match status" value="1"/>
</dbReference>
<dbReference type="Pfam" id="PF02104">
    <property type="entry name" value="SURF1"/>
    <property type="match status" value="1"/>
</dbReference>
<dbReference type="RefSeq" id="WP_322186006.1">
    <property type="nucleotide sequence ID" value="NZ_JAXLPB010000002.1"/>
</dbReference>
<evidence type="ECO:0000256" key="2">
    <source>
        <dbReference type="ARBA" id="ARBA00007165"/>
    </source>
</evidence>
<keyword evidence="4 6" id="KW-1133">Transmembrane helix</keyword>
<evidence type="ECO:0000256" key="3">
    <source>
        <dbReference type="ARBA" id="ARBA00022692"/>
    </source>
</evidence>
<comment type="subcellular location">
    <subcellularLocation>
        <location evidence="6">Cell membrane</location>
        <topology evidence="6">Multi-pass membrane protein</topology>
    </subcellularLocation>
    <subcellularLocation>
        <location evidence="1">Membrane</location>
    </subcellularLocation>
</comment>
<dbReference type="PANTHER" id="PTHR23427">
    <property type="entry name" value="SURFEIT LOCUS PROTEIN"/>
    <property type="match status" value="1"/>
</dbReference>
<comment type="caution">
    <text evidence="7">The sequence shown here is derived from an EMBL/GenBank/DDBJ whole genome shotgun (WGS) entry which is preliminary data.</text>
</comment>
<evidence type="ECO:0000313" key="8">
    <source>
        <dbReference type="Proteomes" id="UP001294412"/>
    </source>
</evidence>
<dbReference type="PROSITE" id="PS50895">
    <property type="entry name" value="SURF1"/>
    <property type="match status" value="1"/>
</dbReference>
<dbReference type="Proteomes" id="UP001294412">
    <property type="component" value="Unassembled WGS sequence"/>
</dbReference>
<dbReference type="InterPro" id="IPR045214">
    <property type="entry name" value="Surf1/Surf4"/>
</dbReference>
<dbReference type="InterPro" id="IPR002994">
    <property type="entry name" value="Surf1/Shy1"/>
</dbReference>
<keyword evidence="5 6" id="KW-0472">Membrane</keyword>
<sequence length="265" mass="28983">MSDASGETASPAQRLEPMGRTKFALALGFCVVGMAILFALGSWQVERLTWKNALVERIDARIGADPIPLEAAIDAYEETGDVDYQPVTVEGRFLHGGERFFFTTADGQTGWNVYTPLLTPDDKLVIVNRGFVPYEARDPSARPGSQPDETVTIEGVARNAPAEKPGYFVPENEPGNDTFFWRDLNAMTSGLTVDPGVDLVPFFVDAKLDPASRTLPVGGQTIVSITNNHLQYAFTWFGIGAVLLVMTVMLVARQLRAKRETSRPS</sequence>
<dbReference type="PANTHER" id="PTHR23427:SF2">
    <property type="entry name" value="SURFEIT LOCUS PROTEIN 1"/>
    <property type="match status" value="1"/>
</dbReference>
<keyword evidence="3 6" id="KW-0812">Transmembrane</keyword>
<evidence type="ECO:0000256" key="4">
    <source>
        <dbReference type="ARBA" id="ARBA00022989"/>
    </source>
</evidence>
<keyword evidence="6" id="KW-1003">Cell membrane</keyword>
<keyword evidence="8" id="KW-1185">Reference proteome</keyword>